<comment type="caution">
    <text evidence="2">The sequence shown here is derived from an EMBL/GenBank/DDBJ whole genome shotgun (WGS) entry which is preliminary data.</text>
</comment>
<feature type="chain" id="PRO_5007806418" evidence="1">
    <location>
        <begin position="19"/>
        <end position="83"/>
    </location>
</feature>
<dbReference type="EMBL" id="LFZN01000088">
    <property type="protein sequence ID" value="KXS99681.1"/>
    <property type="molecule type" value="Genomic_DNA"/>
</dbReference>
<name>A0A139HB66_9PEZI</name>
<dbReference type="Proteomes" id="UP000070133">
    <property type="component" value="Unassembled WGS sequence"/>
</dbReference>
<evidence type="ECO:0000313" key="2">
    <source>
        <dbReference type="EMBL" id="KXS99681.1"/>
    </source>
</evidence>
<proteinExistence type="predicted"/>
<reference evidence="2 3" key="1">
    <citation type="submission" date="2015-07" db="EMBL/GenBank/DDBJ databases">
        <title>Comparative genomics of the Sigatoka disease complex on banana suggests a link between parallel evolutionary changes in Pseudocercospora fijiensis and Pseudocercospora eumusae and increased virulence on the banana host.</title>
        <authorList>
            <person name="Chang T.-C."/>
            <person name="Salvucci A."/>
            <person name="Crous P.W."/>
            <person name="Stergiopoulos I."/>
        </authorList>
    </citation>
    <scope>NUCLEOTIDE SEQUENCE [LARGE SCALE GENOMIC DNA]</scope>
    <source>
        <strain evidence="2 3">CBS 114824</strain>
    </source>
</reference>
<sequence length="83" mass="8728">MSMMLMFIPSLHLADLDAAITGLLARSLSTLKALGMVNSSTIEIAVMNIPGLDKSKEAVKASALSTTAIDTLETFATDIKKST</sequence>
<evidence type="ECO:0000256" key="1">
    <source>
        <dbReference type="SAM" id="SignalP"/>
    </source>
</evidence>
<evidence type="ECO:0000313" key="3">
    <source>
        <dbReference type="Proteomes" id="UP000070133"/>
    </source>
</evidence>
<organism evidence="2 3">
    <name type="scientific">Pseudocercospora eumusae</name>
    <dbReference type="NCBI Taxonomy" id="321146"/>
    <lineage>
        <taxon>Eukaryota</taxon>
        <taxon>Fungi</taxon>
        <taxon>Dikarya</taxon>
        <taxon>Ascomycota</taxon>
        <taxon>Pezizomycotina</taxon>
        <taxon>Dothideomycetes</taxon>
        <taxon>Dothideomycetidae</taxon>
        <taxon>Mycosphaerellales</taxon>
        <taxon>Mycosphaerellaceae</taxon>
        <taxon>Pseudocercospora</taxon>
    </lineage>
</organism>
<dbReference type="AlphaFoldDB" id="A0A139HB66"/>
<keyword evidence="3" id="KW-1185">Reference proteome</keyword>
<accession>A0A139HB66</accession>
<feature type="signal peptide" evidence="1">
    <location>
        <begin position="1"/>
        <end position="18"/>
    </location>
</feature>
<protein>
    <submittedName>
        <fullName evidence="2">Uncharacterized protein</fullName>
    </submittedName>
</protein>
<gene>
    <name evidence="2" type="ORF">AC578_9868</name>
</gene>
<keyword evidence="1" id="KW-0732">Signal</keyword>